<feature type="compositionally biased region" description="Low complexity" evidence="7">
    <location>
        <begin position="111"/>
        <end position="124"/>
    </location>
</feature>
<keyword evidence="5" id="KW-0804">Transcription</keyword>
<reference evidence="9" key="1">
    <citation type="submission" date="2021-02" db="EMBL/GenBank/DDBJ databases">
        <title>Genome sequence Cadophora malorum strain M34.</title>
        <authorList>
            <person name="Stefanovic E."/>
            <person name="Vu D."/>
            <person name="Scully C."/>
            <person name="Dijksterhuis J."/>
            <person name="Roader J."/>
            <person name="Houbraken J."/>
        </authorList>
    </citation>
    <scope>NUCLEOTIDE SEQUENCE</scope>
    <source>
        <strain evidence="9">M34</strain>
    </source>
</reference>
<dbReference type="GO" id="GO:0001228">
    <property type="term" value="F:DNA-binding transcription activator activity, RNA polymerase II-specific"/>
    <property type="evidence" value="ECO:0007669"/>
    <property type="project" value="TreeGrafter"/>
</dbReference>
<feature type="domain" description="Zn(2)-C6 fungal-type" evidence="8">
    <location>
        <begin position="34"/>
        <end position="63"/>
    </location>
</feature>
<dbReference type="Gene3D" id="4.10.240.10">
    <property type="entry name" value="Zn(2)-C6 fungal-type DNA-binding domain"/>
    <property type="match status" value="1"/>
</dbReference>
<feature type="compositionally biased region" description="Polar residues" evidence="7">
    <location>
        <begin position="125"/>
        <end position="136"/>
    </location>
</feature>
<evidence type="ECO:0000256" key="2">
    <source>
        <dbReference type="ARBA" id="ARBA00022833"/>
    </source>
</evidence>
<dbReference type="GO" id="GO:0006351">
    <property type="term" value="P:DNA-templated transcription"/>
    <property type="evidence" value="ECO:0007669"/>
    <property type="project" value="InterPro"/>
</dbReference>
<evidence type="ECO:0000256" key="7">
    <source>
        <dbReference type="SAM" id="MobiDB-lite"/>
    </source>
</evidence>
<dbReference type="SMART" id="SM00906">
    <property type="entry name" value="Fungal_trans"/>
    <property type="match status" value="1"/>
</dbReference>
<dbReference type="Pfam" id="PF00172">
    <property type="entry name" value="Zn_clus"/>
    <property type="match status" value="1"/>
</dbReference>
<keyword evidence="2" id="KW-0862">Zinc</keyword>
<feature type="compositionally biased region" description="Basic and acidic residues" evidence="7">
    <location>
        <begin position="69"/>
        <end position="93"/>
    </location>
</feature>
<name>A0A8H7SWT4_9HELO</name>
<feature type="region of interest" description="Disordered" evidence="7">
    <location>
        <begin position="110"/>
        <end position="144"/>
    </location>
</feature>
<dbReference type="Pfam" id="PF04082">
    <property type="entry name" value="Fungal_trans"/>
    <property type="match status" value="1"/>
</dbReference>
<evidence type="ECO:0000256" key="1">
    <source>
        <dbReference type="ARBA" id="ARBA00022723"/>
    </source>
</evidence>
<evidence type="ECO:0000256" key="4">
    <source>
        <dbReference type="ARBA" id="ARBA00023125"/>
    </source>
</evidence>
<dbReference type="GO" id="GO:0005634">
    <property type="term" value="C:nucleus"/>
    <property type="evidence" value="ECO:0007669"/>
    <property type="project" value="TreeGrafter"/>
</dbReference>
<evidence type="ECO:0000313" key="10">
    <source>
        <dbReference type="Proteomes" id="UP000664132"/>
    </source>
</evidence>
<dbReference type="GO" id="GO:0000978">
    <property type="term" value="F:RNA polymerase II cis-regulatory region sequence-specific DNA binding"/>
    <property type="evidence" value="ECO:0007669"/>
    <property type="project" value="TreeGrafter"/>
</dbReference>
<dbReference type="PANTHER" id="PTHR31944:SF131">
    <property type="entry name" value="HEME-RESPONSIVE ZINC FINGER TRANSCRIPTION FACTOR HAP1"/>
    <property type="match status" value="1"/>
</dbReference>
<dbReference type="InterPro" id="IPR007219">
    <property type="entry name" value="XnlR_reg_dom"/>
</dbReference>
<dbReference type="InterPro" id="IPR036864">
    <property type="entry name" value="Zn2-C6_fun-type_DNA-bd_sf"/>
</dbReference>
<dbReference type="InterPro" id="IPR051430">
    <property type="entry name" value="Fungal_TF_Env_Response"/>
</dbReference>
<feature type="region of interest" description="Disordered" evidence="7">
    <location>
        <begin position="1"/>
        <end position="32"/>
    </location>
</feature>
<dbReference type="AlphaFoldDB" id="A0A8H7SWT4"/>
<dbReference type="CDD" id="cd12148">
    <property type="entry name" value="fungal_TF_MHR"/>
    <property type="match status" value="1"/>
</dbReference>
<accession>A0A8H7SWT4</accession>
<dbReference type="GO" id="GO:0008270">
    <property type="term" value="F:zinc ion binding"/>
    <property type="evidence" value="ECO:0007669"/>
    <property type="project" value="InterPro"/>
</dbReference>
<keyword evidence="3" id="KW-0805">Transcription regulation</keyword>
<dbReference type="SUPFAM" id="SSF57701">
    <property type="entry name" value="Zn2/Cys6 DNA-binding domain"/>
    <property type="match status" value="1"/>
</dbReference>
<gene>
    <name evidence="9" type="ORF">IFR04_015938</name>
</gene>
<sequence>MEIDNLTPSSFKNGKPVSSSFKPPIRTRNRKPLSCNHCRQQKIKCNREKPCDSCTRYHRDCSYGPGSSRQDRRRSSSNDQDKSINSMKSRDDDQSISGSENNIHIQVLAHGNPFPVPSSGSSPGQDQWLTSGQGQNDKSRGNRVGYASYKDKNVKFKGPSHWASITSKFDDLEPFMFGCSPAFKETSKRLKECKRFYSSRTKRNRNFPFLHGSHSHFQPPESILSILPDRQVTKSFINNYLFTFETTHRLLHIPTFKKELEEIWTTPTQICSAWASQLMMMLALGCPRAKRVEEIEMVDGFLDAAEFYLSESSFMYKPNLVTLRAMCMMAIAKHIDIVAFDDSDGLWSFMGVIQRLAMSIGLHQDPNHFEDMPLFEMEMRKRLWTTIICLDVQMCMESGMPILLASPDFMCPPPRNFDDDDLSASTDFPSTFESATVFTESSHQYLLAKSLPLAIKINILINSNKQPSDARTILSFSTQVKVFLKESQRMFDTASVKHPECPWIFHQRTATEVFFRRLLLALHREQSLAPDSISLQPESYFTSLECSYSLIILQRTFYEDSNDTDNEWLAELFKADFLIAALYVSLGLWQNTLSDQYTFGVQMPERATAKIALEACLNIWGSKIAISLDHFKTHYTLAMVLAGIESREVNMDLLTAMERAATATILTVEEAFSGMKIQQE</sequence>
<dbReference type="OrthoDB" id="4337792at2759"/>
<evidence type="ECO:0000256" key="3">
    <source>
        <dbReference type="ARBA" id="ARBA00023015"/>
    </source>
</evidence>
<keyword evidence="4" id="KW-0238">DNA-binding</keyword>
<dbReference type="CDD" id="cd00067">
    <property type="entry name" value="GAL4"/>
    <property type="match status" value="1"/>
</dbReference>
<organism evidence="9 10">
    <name type="scientific">Cadophora malorum</name>
    <dbReference type="NCBI Taxonomy" id="108018"/>
    <lineage>
        <taxon>Eukaryota</taxon>
        <taxon>Fungi</taxon>
        <taxon>Dikarya</taxon>
        <taxon>Ascomycota</taxon>
        <taxon>Pezizomycotina</taxon>
        <taxon>Leotiomycetes</taxon>
        <taxon>Helotiales</taxon>
        <taxon>Ploettnerulaceae</taxon>
        <taxon>Cadophora</taxon>
    </lineage>
</organism>
<evidence type="ECO:0000256" key="5">
    <source>
        <dbReference type="ARBA" id="ARBA00023163"/>
    </source>
</evidence>
<protein>
    <recommendedName>
        <fullName evidence="8">Zn(2)-C6 fungal-type domain-containing protein</fullName>
    </recommendedName>
</protein>
<dbReference type="Proteomes" id="UP000664132">
    <property type="component" value="Unassembled WGS sequence"/>
</dbReference>
<dbReference type="PANTHER" id="PTHR31944">
    <property type="entry name" value="HEME-RESPONSIVE ZINC FINGER TRANSCRIPTION FACTOR HAP1"/>
    <property type="match status" value="1"/>
</dbReference>
<keyword evidence="10" id="KW-1185">Reference proteome</keyword>
<feature type="region of interest" description="Disordered" evidence="7">
    <location>
        <begin position="62"/>
        <end position="98"/>
    </location>
</feature>
<dbReference type="SMART" id="SM00066">
    <property type="entry name" value="GAL4"/>
    <property type="match status" value="1"/>
</dbReference>
<comment type="caution">
    <text evidence="9">The sequence shown here is derived from an EMBL/GenBank/DDBJ whole genome shotgun (WGS) entry which is preliminary data.</text>
</comment>
<proteinExistence type="predicted"/>
<evidence type="ECO:0000313" key="9">
    <source>
        <dbReference type="EMBL" id="KAG4410929.1"/>
    </source>
</evidence>
<evidence type="ECO:0000256" key="6">
    <source>
        <dbReference type="ARBA" id="ARBA00023242"/>
    </source>
</evidence>
<dbReference type="InterPro" id="IPR001138">
    <property type="entry name" value="Zn2Cys6_DnaBD"/>
</dbReference>
<feature type="compositionally biased region" description="Polar residues" evidence="7">
    <location>
        <begin position="1"/>
        <end position="21"/>
    </location>
</feature>
<keyword evidence="6" id="KW-0539">Nucleus</keyword>
<evidence type="ECO:0000259" key="8">
    <source>
        <dbReference type="PROSITE" id="PS50048"/>
    </source>
</evidence>
<dbReference type="PROSITE" id="PS00463">
    <property type="entry name" value="ZN2_CY6_FUNGAL_1"/>
    <property type="match status" value="1"/>
</dbReference>
<keyword evidence="1" id="KW-0479">Metal-binding</keyword>
<dbReference type="EMBL" id="JAFJYH010000554">
    <property type="protein sequence ID" value="KAG4410929.1"/>
    <property type="molecule type" value="Genomic_DNA"/>
</dbReference>
<dbReference type="PROSITE" id="PS50048">
    <property type="entry name" value="ZN2_CY6_FUNGAL_2"/>
    <property type="match status" value="1"/>
</dbReference>